<feature type="compositionally biased region" description="Basic and acidic residues" evidence="8">
    <location>
        <begin position="363"/>
        <end position="373"/>
    </location>
</feature>
<dbReference type="PROSITE" id="PS00383">
    <property type="entry name" value="TYR_PHOSPHATASE_1"/>
    <property type="match status" value="1"/>
</dbReference>
<dbReference type="SMART" id="SM00295">
    <property type="entry name" value="B41"/>
    <property type="match status" value="1"/>
</dbReference>
<evidence type="ECO:0000256" key="3">
    <source>
        <dbReference type="ARBA" id="ARBA00013064"/>
    </source>
</evidence>
<evidence type="ECO:0000256" key="8">
    <source>
        <dbReference type="SAM" id="MobiDB-lite"/>
    </source>
</evidence>
<evidence type="ECO:0000256" key="7">
    <source>
        <dbReference type="ARBA" id="ARBA00023212"/>
    </source>
</evidence>
<dbReference type="SUPFAM" id="SSF50729">
    <property type="entry name" value="PH domain-like"/>
    <property type="match status" value="1"/>
</dbReference>
<dbReference type="SMART" id="SM00194">
    <property type="entry name" value="PTPc"/>
    <property type="match status" value="1"/>
</dbReference>
<comment type="similarity">
    <text evidence="2">Belongs to the protein-tyrosine phosphatase family. Non-receptor class subfamily.</text>
</comment>
<feature type="domain" description="Tyrosine specific protein phosphatases" evidence="10">
    <location>
        <begin position="733"/>
        <end position="813"/>
    </location>
</feature>
<dbReference type="InterPro" id="IPR029071">
    <property type="entry name" value="Ubiquitin-like_domsf"/>
</dbReference>
<comment type="caution">
    <text evidence="12">The sequence shown here is derived from an EMBL/GenBank/DDBJ whole genome shotgun (WGS) entry which is preliminary data.</text>
</comment>
<evidence type="ECO:0000259" key="10">
    <source>
        <dbReference type="PROSITE" id="PS50056"/>
    </source>
</evidence>
<sequence length="829" mass="94658">MPFGICTKPSKDELAKEISVRVEIPSQSYIEVALNKDALGLECLENVAKHLGLPQIEHYGLSYKTKRGHEWWLVLEKPIRKQLERNAASRLYNSELKFKVHFFVADSSWIRLQVNSTRRLYYLQLKSQILEGSLSCGKDTAVLLASYSAQAELGDYEAEKFSSYIEDQSLFPWNVAVNHSRDILEQQVVNLYQQYRGMTKEEAELEFVIITQKMDGFGDEYYPAKDKDGFIILVGASFVGIVVRHPHGIPPVYFRWPDIVRMSHSKNYFCIDSAKSFDTIHFEMEDAATAKYVWRIFVAHHQFCRLNLSRSSTLQLSNNNFGKFTLRSKTKVSANNGEKCSPCSSSLEKGLVNPVFDDEKSFTDEKDMADSVSRDSSSAGSKRQISLPRPQSLNFSQANNQRDLLLRDNLCTSQNSLDQKQGLYREVLYNRPVSNEIGSSLSMDSGNPLGTQSLESLDDRSHATNNVTSDEACFTSTVRPSRPASLHLEQQLQQQVVGDNSSEVTGQTSGYSTSNDSDLEEARELDFDDDDLPLSREMQLKELEKILNDGQVFTEFQKLERRSEQLTTSSAQCNGNAEKNRYKDVLPYEETRVRLNPRKNSSGSDYINADFVKMKVGTRTYRYIATQGPMENTATDFWQMTWEQNVRIIVAATDNEIDNKNACYPYWPEDSGSRKCFESFEVETMSVRDTTSFKVRTFSLRQTSQPKESRLIFHLHFTDWPDHGVPEDPKNFLEFLDELESARQQVSIGQGHINDMEPVMVHCTAGVGRTGVIILTDLMLAYIQSNQRINVLKSLVDLRCQRMLLVANFGQYRFVYTTLIHFIKNSRLI</sequence>
<feature type="domain" description="Tyrosine-protein phosphatase" evidence="9">
    <location>
        <begin position="552"/>
        <end position="822"/>
    </location>
</feature>
<organism evidence="12 13">
    <name type="scientific">Porites evermanni</name>
    <dbReference type="NCBI Taxonomy" id="104178"/>
    <lineage>
        <taxon>Eukaryota</taxon>
        <taxon>Metazoa</taxon>
        <taxon>Cnidaria</taxon>
        <taxon>Anthozoa</taxon>
        <taxon>Hexacorallia</taxon>
        <taxon>Scleractinia</taxon>
        <taxon>Fungiina</taxon>
        <taxon>Poritidae</taxon>
        <taxon>Porites</taxon>
    </lineage>
</organism>
<dbReference type="Pfam" id="PF09380">
    <property type="entry name" value="FERM_C"/>
    <property type="match status" value="1"/>
</dbReference>
<dbReference type="CDD" id="cd14473">
    <property type="entry name" value="FERM_B-lobe"/>
    <property type="match status" value="1"/>
</dbReference>
<accession>A0ABN8M7E0</accession>
<dbReference type="Gene3D" id="3.90.190.10">
    <property type="entry name" value="Protein tyrosine phosphatase superfamily"/>
    <property type="match status" value="1"/>
</dbReference>
<dbReference type="SUPFAM" id="SSF47031">
    <property type="entry name" value="Second domain of FERM"/>
    <property type="match status" value="1"/>
</dbReference>
<evidence type="ECO:0000256" key="1">
    <source>
        <dbReference type="ARBA" id="ARBA00004245"/>
    </source>
</evidence>
<dbReference type="InterPro" id="IPR014352">
    <property type="entry name" value="FERM/acyl-CoA-bd_prot_sf"/>
</dbReference>
<dbReference type="CDD" id="cd13188">
    <property type="entry name" value="FERM_C_PTPN14_PTPN21"/>
    <property type="match status" value="1"/>
</dbReference>
<dbReference type="InterPro" id="IPR041782">
    <property type="entry name" value="PTPN14/21_FERM_C"/>
</dbReference>
<dbReference type="InterPro" id="IPR035963">
    <property type="entry name" value="FERM_2"/>
</dbReference>
<protein>
    <recommendedName>
        <fullName evidence="3">protein-tyrosine-phosphatase</fullName>
        <ecNumber evidence="3">3.1.3.48</ecNumber>
    </recommendedName>
</protein>
<dbReference type="PROSITE" id="PS50056">
    <property type="entry name" value="TYR_PHOSPHATASE_2"/>
    <property type="match status" value="1"/>
</dbReference>
<evidence type="ECO:0000256" key="5">
    <source>
        <dbReference type="ARBA" id="ARBA00022801"/>
    </source>
</evidence>
<comment type="subcellular location">
    <subcellularLocation>
        <location evidence="1">Cytoplasm</location>
        <location evidence="1">Cytoskeleton</location>
    </subcellularLocation>
</comment>
<keyword evidence="13" id="KW-1185">Reference proteome</keyword>
<evidence type="ECO:0000256" key="4">
    <source>
        <dbReference type="ARBA" id="ARBA00022490"/>
    </source>
</evidence>
<dbReference type="PRINTS" id="PR00935">
    <property type="entry name" value="BAND41"/>
</dbReference>
<dbReference type="InterPro" id="IPR003595">
    <property type="entry name" value="Tyr_Pase_cat"/>
</dbReference>
<evidence type="ECO:0000313" key="13">
    <source>
        <dbReference type="Proteomes" id="UP001159427"/>
    </source>
</evidence>
<dbReference type="Gene3D" id="3.10.20.90">
    <property type="entry name" value="Phosphatidylinositol 3-kinase Catalytic Subunit, Chain A, domain 1"/>
    <property type="match status" value="1"/>
</dbReference>
<dbReference type="PRINTS" id="PR00700">
    <property type="entry name" value="PRTYPHPHTASE"/>
</dbReference>
<dbReference type="Gene3D" id="2.30.29.30">
    <property type="entry name" value="Pleckstrin-homology domain (PH domain)/Phosphotyrosine-binding domain (PTB)"/>
    <property type="match status" value="1"/>
</dbReference>
<evidence type="ECO:0000256" key="6">
    <source>
        <dbReference type="ARBA" id="ARBA00022912"/>
    </source>
</evidence>
<feature type="region of interest" description="Disordered" evidence="8">
    <location>
        <begin position="494"/>
        <end position="521"/>
    </location>
</feature>
<keyword evidence="7" id="KW-0206">Cytoskeleton</keyword>
<proteinExistence type="inferred from homology"/>
<dbReference type="SMART" id="SM00404">
    <property type="entry name" value="PTPc_motif"/>
    <property type="match status" value="1"/>
</dbReference>
<dbReference type="SUPFAM" id="SSF54236">
    <property type="entry name" value="Ubiquitin-like"/>
    <property type="match status" value="1"/>
</dbReference>
<feature type="compositionally biased region" description="Polar residues" evidence="8">
    <location>
        <begin position="496"/>
        <end position="516"/>
    </location>
</feature>
<dbReference type="InterPro" id="IPR018979">
    <property type="entry name" value="FERM_N"/>
</dbReference>
<gene>
    <name evidence="12" type="ORF">PEVE_00026352</name>
</gene>
<dbReference type="Proteomes" id="UP001159427">
    <property type="component" value="Unassembled WGS sequence"/>
</dbReference>
<keyword evidence="4" id="KW-0963">Cytoplasm</keyword>
<keyword evidence="5" id="KW-0378">Hydrolase</keyword>
<evidence type="ECO:0000259" key="9">
    <source>
        <dbReference type="PROSITE" id="PS50055"/>
    </source>
</evidence>
<feature type="region of interest" description="Disordered" evidence="8">
    <location>
        <begin position="436"/>
        <end position="455"/>
    </location>
</feature>
<evidence type="ECO:0000313" key="12">
    <source>
        <dbReference type="EMBL" id="CAH3025531.1"/>
    </source>
</evidence>
<evidence type="ECO:0000256" key="2">
    <source>
        <dbReference type="ARBA" id="ARBA00009649"/>
    </source>
</evidence>
<dbReference type="InterPro" id="IPR019748">
    <property type="entry name" value="FERM_central"/>
</dbReference>
<dbReference type="InterPro" id="IPR000299">
    <property type="entry name" value="FERM_domain"/>
</dbReference>
<dbReference type="Gene3D" id="1.20.80.10">
    <property type="match status" value="1"/>
</dbReference>
<feature type="domain" description="FERM" evidence="11">
    <location>
        <begin position="18"/>
        <end position="308"/>
    </location>
</feature>
<dbReference type="SMART" id="SM01196">
    <property type="entry name" value="FERM_C"/>
    <property type="match status" value="1"/>
</dbReference>
<dbReference type="InterPro" id="IPR019749">
    <property type="entry name" value="Band_41_domain"/>
</dbReference>
<name>A0ABN8M7E0_9CNID</name>
<reference evidence="12 13" key="1">
    <citation type="submission" date="2022-05" db="EMBL/GenBank/DDBJ databases">
        <authorList>
            <consortium name="Genoscope - CEA"/>
            <person name="William W."/>
        </authorList>
    </citation>
    <scope>NUCLEOTIDE SEQUENCE [LARGE SCALE GENOMIC DNA]</scope>
</reference>
<dbReference type="Pfam" id="PF09379">
    <property type="entry name" value="FERM_N"/>
    <property type="match status" value="1"/>
</dbReference>
<dbReference type="EMBL" id="CALNXI010000357">
    <property type="protein sequence ID" value="CAH3025531.1"/>
    <property type="molecule type" value="Genomic_DNA"/>
</dbReference>
<dbReference type="Pfam" id="PF00373">
    <property type="entry name" value="FERM_M"/>
    <property type="match status" value="1"/>
</dbReference>
<dbReference type="InterPro" id="IPR000242">
    <property type="entry name" value="PTP_cat"/>
</dbReference>
<dbReference type="PROSITE" id="PS50055">
    <property type="entry name" value="TYR_PHOSPHATASE_PTP"/>
    <property type="match status" value="1"/>
</dbReference>
<dbReference type="EC" id="3.1.3.48" evidence="3"/>
<dbReference type="PROSITE" id="PS50057">
    <property type="entry name" value="FERM_3"/>
    <property type="match status" value="1"/>
</dbReference>
<feature type="region of interest" description="Disordered" evidence="8">
    <location>
        <begin position="363"/>
        <end position="396"/>
    </location>
</feature>
<dbReference type="SUPFAM" id="SSF52799">
    <property type="entry name" value="(Phosphotyrosine protein) phosphatases II"/>
    <property type="match status" value="1"/>
</dbReference>
<dbReference type="InterPro" id="IPR029021">
    <property type="entry name" value="Prot-tyrosine_phosphatase-like"/>
</dbReference>
<dbReference type="Pfam" id="PF00102">
    <property type="entry name" value="Y_phosphatase"/>
    <property type="match status" value="1"/>
</dbReference>
<evidence type="ECO:0000259" key="11">
    <source>
        <dbReference type="PROSITE" id="PS50057"/>
    </source>
</evidence>
<dbReference type="InterPro" id="IPR018980">
    <property type="entry name" value="FERM_PH-like_C"/>
</dbReference>
<dbReference type="InterPro" id="IPR000387">
    <property type="entry name" value="Tyr_Pase_dom"/>
</dbReference>
<dbReference type="PANTHER" id="PTHR45706">
    <property type="entry name" value="TYROSINE-PROTEIN PHOSPHATASE"/>
    <property type="match status" value="1"/>
</dbReference>
<keyword evidence="6" id="KW-0904">Protein phosphatase</keyword>
<dbReference type="PANTHER" id="PTHR45706:SF1">
    <property type="entry name" value="PEZ, ISOFORM A"/>
    <property type="match status" value="1"/>
</dbReference>
<dbReference type="InterPro" id="IPR011993">
    <property type="entry name" value="PH-like_dom_sf"/>
</dbReference>
<dbReference type="InterPro" id="IPR016130">
    <property type="entry name" value="Tyr_Pase_AS"/>
</dbReference>